<dbReference type="EMBL" id="VOUP01000001">
    <property type="protein sequence ID" value="TXE32783.1"/>
    <property type="molecule type" value="Genomic_DNA"/>
</dbReference>
<dbReference type="PANTHER" id="PTHR46401:SF2">
    <property type="entry name" value="GLYCOSYLTRANSFERASE WBBK-RELATED"/>
    <property type="match status" value="1"/>
</dbReference>
<protein>
    <submittedName>
        <fullName evidence="4">Glycosyltransferase family 4 protein</fullName>
    </submittedName>
</protein>
<feature type="domain" description="Glycosyltransferase subfamily 4-like N-terminal" evidence="3">
    <location>
        <begin position="94"/>
        <end position="162"/>
    </location>
</feature>
<accession>A0A9X9C8F6</accession>
<evidence type="ECO:0000259" key="2">
    <source>
        <dbReference type="Pfam" id="PF00534"/>
    </source>
</evidence>
<organism evidence="4 5">
    <name type="scientific">Serratia ureilytica</name>
    <dbReference type="NCBI Taxonomy" id="300181"/>
    <lineage>
        <taxon>Bacteria</taxon>
        <taxon>Pseudomonadati</taxon>
        <taxon>Pseudomonadota</taxon>
        <taxon>Gammaproteobacteria</taxon>
        <taxon>Enterobacterales</taxon>
        <taxon>Yersiniaceae</taxon>
        <taxon>Serratia</taxon>
    </lineage>
</organism>
<feature type="domain" description="Glycosyl transferase family 1" evidence="2">
    <location>
        <begin position="167"/>
        <end position="326"/>
    </location>
</feature>
<dbReference type="Proteomes" id="UP000321307">
    <property type="component" value="Unassembled WGS sequence"/>
</dbReference>
<dbReference type="CDD" id="cd03809">
    <property type="entry name" value="GT4_MtfB-like"/>
    <property type="match status" value="1"/>
</dbReference>
<keyword evidence="1" id="KW-0808">Transferase</keyword>
<dbReference type="InterPro" id="IPR001296">
    <property type="entry name" value="Glyco_trans_1"/>
</dbReference>
<dbReference type="Gene3D" id="3.40.50.2000">
    <property type="entry name" value="Glycogen Phosphorylase B"/>
    <property type="match status" value="2"/>
</dbReference>
<evidence type="ECO:0000259" key="3">
    <source>
        <dbReference type="Pfam" id="PF13439"/>
    </source>
</evidence>
<name>A0A9X9C8F6_9GAMM</name>
<evidence type="ECO:0000256" key="1">
    <source>
        <dbReference type="ARBA" id="ARBA00022679"/>
    </source>
</evidence>
<comment type="caution">
    <text evidence="4">The sequence shown here is derived from an EMBL/GenBank/DDBJ whole genome shotgun (WGS) entry which is preliminary data.</text>
</comment>
<dbReference type="Pfam" id="PF00534">
    <property type="entry name" value="Glycos_transf_1"/>
    <property type="match status" value="1"/>
</dbReference>
<sequence>MLYINARFLAQDLTGVQRFAEQISIALNEIRDDIIFLVPKDVKRNALLKKVKFEEIGERQGHLWEQLDLPAYLKKKGSPLLLNLCSTAPIFYRNQIVTHHDVTYRRYPESFSRKFRALYRILIPAMLKNSKKLITVSEFSRNEINEVYHCPKEKIAVVYNAVSGDFFRKPAVQQEKYLLAVSSPNYHKNFHGMLEAFASLPKETGVSLKIIGKSATTFAAQDFSKLINGSDDIQFMGRVDDKELIELYQNALAFVFPSFYEGFGIPPLEAQACGCPVIAAKAASMPEVLADSVVYFDPNNVSDIAVAMERIITDEPLREELIVKGEQNVARFSWHHSAEKVNQIVGEIQAVSQGRNA</sequence>
<proteinExistence type="predicted"/>
<evidence type="ECO:0000313" key="5">
    <source>
        <dbReference type="Proteomes" id="UP000321307"/>
    </source>
</evidence>
<dbReference type="SUPFAM" id="SSF53756">
    <property type="entry name" value="UDP-Glycosyltransferase/glycogen phosphorylase"/>
    <property type="match status" value="1"/>
</dbReference>
<dbReference type="AlphaFoldDB" id="A0A9X9C8F6"/>
<dbReference type="PANTHER" id="PTHR46401">
    <property type="entry name" value="GLYCOSYLTRANSFERASE WBBK-RELATED"/>
    <property type="match status" value="1"/>
</dbReference>
<reference evidence="4 5" key="1">
    <citation type="submission" date="2019-07" db="EMBL/GenBank/DDBJ databases">
        <title>Serratia strains were isolated from fresh produce.</title>
        <authorList>
            <person name="Cho G.-S."/>
            <person name="Stein M."/>
            <person name="Lee W."/>
            <person name="Suh S.H."/>
            <person name="Franz C.M.A.P."/>
        </authorList>
    </citation>
    <scope>NUCLEOTIDE SEQUENCE [LARGE SCALE GENOMIC DNA]</scope>
    <source>
        <strain evidence="4 5">S17</strain>
    </source>
</reference>
<evidence type="ECO:0000313" key="4">
    <source>
        <dbReference type="EMBL" id="TXE32783.1"/>
    </source>
</evidence>
<dbReference type="InterPro" id="IPR028098">
    <property type="entry name" value="Glyco_trans_4-like_N"/>
</dbReference>
<dbReference type="GO" id="GO:0009103">
    <property type="term" value="P:lipopolysaccharide biosynthetic process"/>
    <property type="evidence" value="ECO:0007669"/>
    <property type="project" value="TreeGrafter"/>
</dbReference>
<dbReference type="Pfam" id="PF13439">
    <property type="entry name" value="Glyco_transf_4"/>
    <property type="match status" value="1"/>
</dbReference>
<dbReference type="RefSeq" id="WP_147837807.1">
    <property type="nucleotide sequence ID" value="NZ_JAQSPV010000002.1"/>
</dbReference>
<dbReference type="GO" id="GO:0016757">
    <property type="term" value="F:glycosyltransferase activity"/>
    <property type="evidence" value="ECO:0007669"/>
    <property type="project" value="InterPro"/>
</dbReference>
<gene>
    <name evidence="4" type="ORF">FOT63_01610</name>
</gene>